<accession>A0A4R7BE09</accession>
<protein>
    <recommendedName>
        <fullName evidence="4">SmpA/OmlA family protein</fullName>
    </recommendedName>
</protein>
<evidence type="ECO:0000256" key="1">
    <source>
        <dbReference type="SAM" id="SignalP"/>
    </source>
</evidence>
<name>A0A4R7BE09_9NEIS</name>
<evidence type="ECO:0000313" key="3">
    <source>
        <dbReference type="Proteomes" id="UP000295611"/>
    </source>
</evidence>
<evidence type="ECO:0008006" key="4">
    <source>
        <dbReference type="Google" id="ProtNLM"/>
    </source>
</evidence>
<comment type="caution">
    <text evidence="2">The sequence shown here is derived from an EMBL/GenBank/DDBJ whole genome shotgun (WGS) entry which is preliminary data.</text>
</comment>
<feature type="chain" id="PRO_5020840538" description="SmpA/OmlA family protein" evidence="1">
    <location>
        <begin position="22"/>
        <end position="137"/>
    </location>
</feature>
<sequence>MKTLKSLLITFALIFGVSAHADVPPEVIQKLHDLTHHLVRVDSLSPTGIKGLVPGGVYRMSAEAFANQKQLPAFTTGKSTPEEVKQALGEPAGNNTMKDGRIVYSYDFPQEIVTYVFDASGKLQANYGYFFPLLSNN</sequence>
<dbReference type="AlphaFoldDB" id="A0A4R7BE09"/>
<evidence type="ECO:0000313" key="2">
    <source>
        <dbReference type="EMBL" id="TDR81897.1"/>
    </source>
</evidence>
<feature type="signal peptide" evidence="1">
    <location>
        <begin position="1"/>
        <end position="21"/>
    </location>
</feature>
<reference evidence="2 3" key="1">
    <citation type="submission" date="2019-03" db="EMBL/GenBank/DDBJ databases">
        <title>Genomic Encyclopedia of Type Strains, Phase III (KMG-III): the genomes of soil and plant-associated and newly described type strains.</title>
        <authorList>
            <person name="Whitman W."/>
        </authorList>
    </citation>
    <scope>NUCLEOTIDE SEQUENCE [LARGE SCALE GENOMIC DNA]</scope>
    <source>
        <strain evidence="2 3">CECT 8976</strain>
    </source>
</reference>
<keyword evidence="3" id="KW-1185">Reference proteome</keyword>
<keyword evidence="1" id="KW-0732">Signal</keyword>
<gene>
    <name evidence="2" type="ORF">DFP86_1027</name>
</gene>
<dbReference type="EMBL" id="SNZP01000002">
    <property type="protein sequence ID" value="TDR81897.1"/>
    <property type="molecule type" value="Genomic_DNA"/>
</dbReference>
<dbReference type="OrthoDB" id="8678477at2"/>
<dbReference type="Proteomes" id="UP000295611">
    <property type="component" value="Unassembled WGS sequence"/>
</dbReference>
<organism evidence="2 3">
    <name type="scientific">Paludibacterium purpuratum</name>
    <dbReference type="NCBI Taxonomy" id="1144873"/>
    <lineage>
        <taxon>Bacteria</taxon>
        <taxon>Pseudomonadati</taxon>
        <taxon>Pseudomonadota</taxon>
        <taxon>Betaproteobacteria</taxon>
        <taxon>Neisseriales</taxon>
        <taxon>Chromobacteriaceae</taxon>
        <taxon>Paludibacterium</taxon>
    </lineage>
</organism>
<proteinExistence type="predicted"/>
<dbReference type="RefSeq" id="WP_133678342.1">
    <property type="nucleotide sequence ID" value="NZ_SNZP01000002.1"/>
</dbReference>